<reference evidence="4 5" key="1">
    <citation type="journal article" date="2018" name="Mol. Biol. Evol.">
        <title>Broad Genomic Sampling Reveals a Smut Pathogenic Ancestry of the Fungal Clade Ustilaginomycotina.</title>
        <authorList>
            <person name="Kijpornyongpan T."/>
            <person name="Mondo S.J."/>
            <person name="Barry K."/>
            <person name="Sandor L."/>
            <person name="Lee J."/>
            <person name="Lipzen A."/>
            <person name="Pangilinan J."/>
            <person name="LaButti K."/>
            <person name="Hainaut M."/>
            <person name="Henrissat B."/>
            <person name="Grigoriev I.V."/>
            <person name="Spatafora J.W."/>
            <person name="Aime M.C."/>
        </authorList>
    </citation>
    <scope>NUCLEOTIDE SEQUENCE [LARGE SCALE GENOMIC DNA]</scope>
    <source>
        <strain evidence="4 5">MCA 5214</strain>
    </source>
</reference>
<dbReference type="EMBL" id="KZ819667">
    <property type="protein sequence ID" value="PWN27776.1"/>
    <property type="molecule type" value="Genomic_DNA"/>
</dbReference>
<proteinExistence type="inferred from homology"/>
<protein>
    <recommendedName>
        <fullName evidence="6">Indoleamine 2,3-dioxygenase</fullName>
    </recommendedName>
</protein>
<keyword evidence="5" id="KW-1185">Reference proteome</keyword>
<keyword evidence="2" id="KW-0479">Metal-binding</keyword>
<gene>
    <name evidence="4" type="ORF">BDZ90DRAFT_171715</name>
</gene>
<dbReference type="GO" id="GO:0020037">
    <property type="term" value="F:heme binding"/>
    <property type="evidence" value="ECO:0007669"/>
    <property type="project" value="InterPro"/>
</dbReference>
<dbReference type="Proteomes" id="UP000245884">
    <property type="component" value="Unassembled WGS sequence"/>
</dbReference>
<dbReference type="Gene3D" id="1.20.58.480">
    <property type="match status" value="1"/>
</dbReference>
<dbReference type="GeneID" id="37025519"/>
<dbReference type="GO" id="GO:0019441">
    <property type="term" value="P:L-tryptophan catabolic process to kynurenine"/>
    <property type="evidence" value="ECO:0007669"/>
    <property type="project" value="InterPro"/>
</dbReference>
<dbReference type="AlphaFoldDB" id="A0A316UR60"/>
<dbReference type="PANTHER" id="PTHR28657:SF3">
    <property type="entry name" value="INDOLEAMINE 2,3-DIOXYGENASE"/>
    <property type="match status" value="1"/>
</dbReference>
<dbReference type="GO" id="GO:0046872">
    <property type="term" value="F:metal ion binding"/>
    <property type="evidence" value="ECO:0007669"/>
    <property type="project" value="UniProtKB-KW"/>
</dbReference>
<evidence type="ECO:0000313" key="5">
    <source>
        <dbReference type="Proteomes" id="UP000245884"/>
    </source>
</evidence>
<dbReference type="InterPro" id="IPR000898">
    <property type="entry name" value="Indolamine_dOase"/>
</dbReference>
<dbReference type="GO" id="GO:0016702">
    <property type="term" value="F:oxidoreductase activity, acting on single donors with incorporation of molecular oxygen, incorporation of two atoms of oxygen"/>
    <property type="evidence" value="ECO:0007669"/>
    <property type="project" value="UniProtKB-ARBA"/>
</dbReference>
<dbReference type="InterPro" id="IPR037217">
    <property type="entry name" value="Trp/Indoleamine_2_3_dOase-like"/>
</dbReference>
<organism evidence="4 5">
    <name type="scientific">Jaminaea rosea</name>
    <dbReference type="NCBI Taxonomy" id="1569628"/>
    <lineage>
        <taxon>Eukaryota</taxon>
        <taxon>Fungi</taxon>
        <taxon>Dikarya</taxon>
        <taxon>Basidiomycota</taxon>
        <taxon>Ustilaginomycotina</taxon>
        <taxon>Exobasidiomycetes</taxon>
        <taxon>Microstromatales</taxon>
        <taxon>Microstromatales incertae sedis</taxon>
        <taxon>Jaminaea</taxon>
    </lineage>
</organism>
<evidence type="ECO:0000256" key="3">
    <source>
        <dbReference type="ARBA" id="ARBA00023004"/>
    </source>
</evidence>
<name>A0A316UR60_9BASI</name>
<dbReference type="Pfam" id="PF01231">
    <property type="entry name" value="IDO"/>
    <property type="match status" value="1"/>
</dbReference>
<evidence type="ECO:0000313" key="4">
    <source>
        <dbReference type="EMBL" id="PWN27776.1"/>
    </source>
</evidence>
<dbReference type="PANTHER" id="PTHR28657">
    <property type="entry name" value="INDOLEAMINE 2,3-DIOXYGENASE"/>
    <property type="match status" value="1"/>
</dbReference>
<dbReference type="SUPFAM" id="SSF140959">
    <property type="entry name" value="Indolic compounds 2,3-dioxygenase-like"/>
    <property type="match status" value="1"/>
</dbReference>
<dbReference type="STRING" id="1569628.A0A316UR60"/>
<dbReference type="OrthoDB" id="10262710at2759"/>
<accession>A0A316UR60</accession>
<comment type="similarity">
    <text evidence="1">Belongs to the indoleamine 2,3-dioxygenase family.</text>
</comment>
<evidence type="ECO:0000256" key="2">
    <source>
        <dbReference type="ARBA" id="ARBA00022723"/>
    </source>
</evidence>
<sequence length="423" mass="46511">MRRQIALQRLAVSPSSRLSLNQRGLATVVNSTSPSHPLATSSDGVKVEPFLLEDLAPTLSPDGLKRLPQFTISRKAGFLPREDPLVTLPPAFDRLDSLLKRMTIKQYDPLTNKKTGPGLLAQGQYGDAVLSELKVNGPEVQAVDKAIASGDQRLLSALFRDYCFATSAYLFEPTDISYRKTGLYSPGRDVLPAQLAVPLKKLADALGHQPFMEYASSYALVNYKFRDLSLTTSHPEGKEAGRYSFPNLDLIRSFQDPYGSERGFIAVHITMVSFSGQAVSSTEDILAAAIRQDLPAVEAGMESLLNTYRKINAVMESMWGRSKPSDYLSFRTFIFGTAPKKGNPMFPQGVRYEGVREEPFHLRGESGANDSLVPLLDNLLEITASLPKNELTDTLREFRKSAAENAGYRVRACADSKATALSH</sequence>
<evidence type="ECO:0008006" key="6">
    <source>
        <dbReference type="Google" id="ProtNLM"/>
    </source>
</evidence>
<evidence type="ECO:0000256" key="1">
    <source>
        <dbReference type="ARBA" id="ARBA00007119"/>
    </source>
</evidence>
<keyword evidence="3" id="KW-0408">Iron</keyword>
<dbReference type="RefSeq" id="XP_025362388.1">
    <property type="nucleotide sequence ID" value="XM_025503696.1"/>
</dbReference>